<dbReference type="Pfam" id="PF07714">
    <property type="entry name" value="PK_Tyr_Ser-Thr"/>
    <property type="match status" value="1"/>
</dbReference>
<dbReference type="PROSITE" id="PS00108">
    <property type="entry name" value="PROTEIN_KINASE_ST"/>
    <property type="match status" value="1"/>
</dbReference>
<dbReference type="PROSITE" id="PS50011">
    <property type="entry name" value="PROTEIN_KINASE_DOM"/>
    <property type="match status" value="1"/>
</dbReference>
<sequence>MTNNTGFTQLLFLLQSIFSLPFLCFCLERNTISSGIYLRDPETIVSPQNVFKLGFFSPDNSTNRRYLGVFYTVSEETVVWVANGDNPLINDFSSSLTISKDGNLVLMNGINQTVWSTNISTKTTASIVQIQDTGNLILRDLATGNPIWESFSHPSNVFLPTMKISDNINTHEKVALWSWKSDSDPQVGNFSFGIDVRNDIVQMFIWNNGRPHWRSGPWDGDTFTGQFSLSTSPYQEGFSIGMDDRTGTVFLTTPERRFLNMHALNSSGNLMLMVWDDQRKNWNTFWMQPHTECNVYGLCGPFATVGSCNNDFYFCSCLRGFEPTNRDEWGRGNWSSGCERRIQLQCNYTSSTDIGDRFFRMESTNVPDSAVKFSNANEDVCRQRCLVNCSCIAYAYPPKIGCMFWTDSLIDIRHYSSSPGYGIDLYIRLSPSEFVVLEDELEKVKLAEEFPLFTFETLANATDQFHGNNLLGKGGFGYVYEVHFQRLPGQGMDEFMNEVMVISKLQHRNLVKLIGCCVERKEKLLVYEHMPNKSLDLCLFDPSQTNLDWTKRFSIIQGIARGLLYLHRDSRLTIIHRDLKPSNVLLDLDWNPKISDFGLAKIFGGNQDHGNTARVVGTYGYMAPEYAVEGRFSEKSDVYSFGVMMLEIINGEKNARYYNYDKSLSLLGYAWKLWSEENGLAFAEESIAMSPDLPAQIIRCTHIALLCVQQFPKDRPSTRTVLSMLSHEIVDLPIPEPPVFAVGPTQPTCQVGKNSTNNVTLTSIDGR</sequence>
<comment type="subcellular location">
    <subcellularLocation>
        <location evidence="1">Cell membrane</location>
        <topology evidence="1">Single-pass type I membrane protein</topology>
    </subcellularLocation>
</comment>
<dbReference type="PROSITE" id="PS50948">
    <property type="entry name" value="PAN"/>
    <property type="match status" value="1"/>
</dbReference>
<keyword evidence="7 13" id="KW-0418">Kinase</keyword>
<dbReference type="CDD" id="cd01098">
    <property type="entry name" value="PAN_AP_plant"/>
    <property type="match status" value="1"/>
</dbReference>
<protein>
    <recommendedName>
        <fullName evidence="13">Receptor-like serine/threonine-protein kinase</fullName>
        <ecNumber evidence="13">2.7.11.1</ecNumber>
    </recommendedName>
</protein>
<evidence type="ECO:0000256" key="1">
    <source>
        <dbReference type="ARBA" id="ARBA00004251"/>
    </source>
</evidence>
<dbReference type="InterPro" id="IPR000858">
    <property type="entry name" value="S_locus_glycoprot_dom"/>
</dbReference>
<dbReference type="STRING" id="4155.A0A022QI21"/>
<proteinExistence type="inferred from homology"/>
<comment type="catalytic activity">
    <reaction evidence="11 13">
        <text>L-threonyl-[protein] + ATP = O-phospho-L-threonyl-[protein] + ADP + H(+)</text>
        <dbReference type="Rhea" id="RHEA:46608"/>
        <dbReference type="Rhea" id="RHEA-COMP:11060"/>
        <dbReference type="Rhea" id="RHEA-COMP:11605"/>
        <dbReference type="ChEBI" id="CHEBI:15378"/>
        <dbReference type="ChEBI" id="CHEBI:30013"/>
        <dbReference type="ChEBI" id="CHEBI:30616"/>
        <dbReference type="ChEBI" id="CHEBI:61977"/>
        <dbReference type="ChEBI" id="CHEBI:456216"/>
        <dbReference type="EC" id="2.7.11.1"/>
    </reaction>
</comment>
<dbReference type="PROSITE" id="PS50927">
    <property type="entry name" value="BULB_LECTIN"/>
    <property type="match status" value="1"/>
</dbReference>
<dbReference type="Pfam" id="PF08276">
    <property type="entry name" value="PAN_2"/>
    <property type="match status" value="1"/>
</dbReference>
<dbReference type="SUPFAM" id="SSF56112">
    <property type="entry name" value="Protein kinase-like (PK-like)"/>
    <property type="match status" value="1"/>
</dbReference>
<keyword evidence="3 13" id="KW-0723">Serine/threonine-protein kinase</keyword>
<evidence type="ECO:0000256" key="13">
    <source>
        <dbReference type="PIRNR" id="PIRNR000641"/>
    </source>
</evidence>
<evidence type="ECO:0000256" key="5">
    <source>
        <dbReference type="ARBA" id="ARBA00022729"/>
    </source>
</evidence>
<dbReference type="Pfam" id="PF00954">
    <property type="entry name" value="S_locus_glycop"/>
    <property type="match status" value="1"/>
</dbReference>
<dbReference type="InterPro" id="IPR000719">
    <property type="entry name" value="Prot_kinase_dom"/>
</dbReference>
<dbReference type="GO" id="GO:0004674">
    <property type="term" value="F:protein serine/threonine kinase activity"/>
    <property type="evidence" value="ECO:0000318"/>
    <property type="project" value="GO_Central"/>
</dbReference>
<name>A0A022QI21_ERYGU</name>
<keyword evidence="6 13" id="KW-0547">Nucleotide-binding</keyword>
<evidence type="ECO:0000256" key="11">
    <source>
        <dbReference type="ARBA" id="ARBA00047899"/>
    </source>
</evidence>
<dbReference type="InterPro" id="IPR003609">
    <property type="entry name" value="Pan_app"/>
</dbReference>
<dbReference type="InterPro" id="IPR011009">
    <property type="entry name" value="Kinase-like_dom_sf"/>
</dbReference>
<feature type="chain" id="PRO_5001504087" description="Receptor-like serine/threonine-protein kinase" evidence="14">
    <location>
        <begin position="20"/>
        <end position="767"/>
    </location>
</feature>
<dbReference type="FunFam" id="2.90.10.10:FF:000005">
    <property type="entry name" value="G-type lectin S-receptor-like serine/threonine-protein kinase"/>
    <property type="match status" value="1"/>
</dbReference>
<keyword evidence="2" id="KW-1003">Cell membrane</keyword>
<evidence type="ECO:0000259" key="17">
    <source>
        <dbReference type="PROSITE" id="PS50948"/>
    </source>
</evidence>
<keyword evidence="9" id="KW-1015">Disulfide bond</keyword>
<dbReference type="PIRSF" id="PIRSF000641">
    <property type="entry name" value="SRK"/>
    <property type="match status" value="1"/>
</dbReference>
<keyword evidence="4 13" id="KW-0808">Transferase</keyword>
<dbReference type="InterPro" id="IPR036426">
    <property type="entry name" value="Bulb-type_lectin_dom_sf"/>
</dbReference>
<feature type="domain" description="Bulb-type lectin" evidence="16">
    <location>
        <begin position="29"/>
        <end position="151"/>
    </location>
</feature>
<dbReference type="PhylomeDB" id="A0A022QI21"/>
<dbReference type="GO" id="GO:0006955">
    <property type="term" value="P:immune response"/>
    <property type="evidence" value="ECO:0000318"/>
    <property type="project" value="GO_Central"/>
</dbReference>
<dbReference type="GO" id="GO:0048544">
    <property type="term" value="P:recognition of pollen"/>
    <property type="evidence" value="ECO:0007669"/>
    <property type="project" value="InterPro"/>
</dbReference>
<dbReference type="Gene3D" id="2.90.10.10">
    <property type="entry name" value="Bulb-type lectin domain"/>
    <property type="match status" value="1"/>
</dbReference>
<dbReference type="Proteomes" id="UP000030748">
    <property type="component" value="Unassembled WGS sequence"/>
</dbReference>
<evidence type="ECO:0000256" key="14">
    <source>
        <dbReference type="SAM" id="SignalP"/>
    </source>
</evidence>
<keyword evidence="8 13" id="KW-0067">ATP-binding</keyword>
<dbReference type="InterPro" id="IPR008271">
    <property type="entry name" value="Ser/Thr_kinase_AS"/>
</dbReference>
<dbReference type="Gene3D" id="1.10.510.10">
    <property type="entry name" value="Transferase(Phosphotransferase) domain 1"/>
    <property type="match status" value="1"/>
</dbReference>
<dbReference type="InterPro" id="IPR024171">
    <property type="entry name" value="SRK-like_kinase"/>
</dbReference>
<keyword evidence="5 14" id="KW-0732">Signal</keyword>
<dbReference type="PANTHER" id="PTHR27002:SF1082">
    <property type="entry name" value="OS06G0693000 PROTEIN"/>
    <property type="match status" value="1"/>
</dbReference>
<evidence type="ECO:0000259" key="16">
    <source>
        <dbReference type="PROSITE" id="PS50927"/>
    </source>
</evidence>
<dbReference type="FunFam" id="1.10.510.10:FF:000060">
    <property type="entry name" value="G-type lectin S-receptor-like serine/threonine-protein kinase"/>
    <property type="match status" value="1"/>
</dbReference>
<accession>A0A022QI21</accession>
<dbReference type="EMBL" id="KI631751">
    <property type="protein sequence ID" value="EYU26155.1"/>
    <property type="molecule type" value="Genomic_DNA"/>
</dbReference>
<evidence type="ECO:0000259" key="15">
    <source>
        <dbReference type="PROSITE" id="PS50011"/>
    </source>
</evidence>
<evidence type="ECO:0000256" key="7">
    <source>
        <dbReference type="ARBA" id="ARBA00022777"/>
    </source>
</evidence>
<evidence type="ECO:0000256" key="4">
    <source>
        <dbReference type="ARBA" id="ARBA00022679"/>
    </source>
</evidence>
<dbReference type="GO" id="GO:0007165">
    <property type="term" value="P:signal transduction"/>
    <property type="evidence" value="ECO:0000318"/>
    <property type="project" value="GO_Central"/>
</dbReference>
<keyword evidence="19" id="KW-1185">Reference proteome</keyword>
<dbReference type="PANTHER" id="PTHR27002">
    <property type="entry name" value="RECEPTOR-LIKE SERINE/THREONINE-PROTEIN KINASE SD1-8"/>
    <property type="match status" value="1"/>
</dbReference>
<dbReference type="GO" id="GO:0005886">
    <property type="term" value="C:plasma membrane"/>
    <property type="evidence" value="ECO:0000318"/>
    <property type="project" value="GO_Central"/>
</dbReference>
<organism evidence="18 19">
    <name type="scientific">Erythranthe guttata</name>
    <name type="common">Yellow monkey flower</name>
    <name type="synonym">Mimulus guttatus</name>
    <dbReference type="NCBI Taxonomy" id="4155"/>
    <lineage>
        <taxon>Eukaryota</taxon>
        <taxon>Viridiplantae</taxon>
        <taxon>Streptophyta</taxon>
        <taxon>Embryophyta</taxon>
        <taxon>Tracheophyta</taxon>
        <taxon>Spermatophyta</taxon>
        <taxon>Magnoliopsida</taxon>
        <taxon>eudicotyledons</taxon>
        <taxon>Gunneridae</taxon>
        <taxon>Pentapetalae</taxon>
        <taxon>asterids</taxon>
        <taxon>lamiids</taxon>
        <taxon>Lamiales</taxon>
        <taxon>Phrymaceae</taxon>
        <taxon>Erythranthe</taxon>
    </lineage>
</organism>
<feature type="domain" description="Apple" evidence="17">
    <location>
        <begin position="346"/>
        <end position="430"/>
    </location>
</feature>
<dbReference type="EC" id="2.7.11.1" evidence="13"/>
<dbReference type="Gene3D" id="3.30.200.20">
    <property type="entry name" value="Phosphorylase Kinase, domain 1"/>
    <property type="match status" value="1"/>
</dbReference>
<dbReference type="SUPFAM" id="SSF51110">
    <property type="entry name" value="alpha-D-mannose-specific plant lectins"/>
    <property type="match status" value="1"/>
</dbReference>
<comment type="similarity">
    <text evidence="13">Belongs to the protein kinase superfamily. Ser/Thr protein kinase family.</text>
</comment>
<evidence type="ECO:0000256" key="6">
    <source>
        <dbReference type="ARBA" id="ARBA00022741"/>
    </source>
</evidence>
<dbReference type="GO" id="GO:0005524">
    <property type="term" value="F:ATP binding"/>
    <property type="evidence" value="ECO:0007669"/>
    <property type="project" value="UniProtKB-KW"/>
</dbReference>
<reference evidence="18 19" key="1">
    <citation type="journal article" date="2013" name="Proc. Natl. Acad. Sci. U.S.A.">
        <title>Fine-scale variation in meiotic recombination in Mimulus inferred from population shotgun sequencing.</title>
        <authorList>
            <person name="Hellsten U."/>
            <person name="Wright K.M."/>
            <person name="Jenkins J."/>
            <person name="Shu S."/>
            <person name="Yuan Y."/>
            <person name="Wessler S.R."/>
            <person name="Schmutz J."/>
            <person name="Willis J.H."/>
            <person name="Rokhsar D.S."/>
        </authorList>
    </citation>
    <scope>NUCLEOTIDE SEQUENCE [LARGE SCALE GENOMIC DNA]</scope>
    <source>
        <strain evidence="19">cv. DUN x IM62</strain>
    </source>
</reference>
<evidence type="ECO:0000256" key="10">
    <source>
        <dbReference type="ARBA" id="ARBA00023180"/>
    </source>
</evidence>
<feature type="domain" description="Protein kinase" evidence="15">
    <location>
        <begin position="465"/>
        <end position="730"/>
    </location>
</feature>
<evidence type="ECO:0000256" key="12">
    <source>
        <dbReference type="ARBA" id="ARBA00048679"/>
    </source>
</evidence>
<evidence type="ECO:0000256" key="9">
    <source>
        <dbReference type="ARBA" id="ARBA00023157"/>
    </source>
</evidence>
<dbReference type="AlphaFoldDB" id="A0A022QI21"/>
<dbReference type="InterPro" id="IPR001245">
    <property type="entry name" value="Ser-Thr/Tyr_kinase_cat_dom"/>
</dbReference>
<evidence type="ECO:0000256" key="3">
    <source>
        <dbReference type="ARBA" id="ARBA00022527"/>
    </source>
</evidence>
<dbReference type="SMART" id="SM00220">
    <property type="entry name" value="S_TKc"/>
    <property type="match status" value="1"/>
</dbReference>
<keyword evidence="10" id="KW-0325">Glycoprotein</keyword>
<keyword evidence="2" id="KW-0472">Membrane</keyword>
<dbReference type="eggNOG" id="ENOG502QSUU">
    <property type="taxonomic scope" value="Eukaryota"/>
</dbReference>
<dbReference type="GO" id="GO:0106310">
    <property type="term" value="F:protein serine kinase activity"/>
    <property type="evidence" value="ECO:0007669"/>
    <property type="project" value="RHEA"/>
</dbReference>
<comment type="catalytic activity">
    <reaction evidence="12 13">
        <text>L-seryl-[protein] + ATP = O-phospho-L-seryl-[protein] + ADP + H(+)</text>
        <dbReference type="Rhea" id="RHEA:17989"/>
        <dbReference type="Rhea" id="RHEA-COMP:9863"/>
        <dbReference type="Rhea" id="RHEA-COMP:11604"/>
        <dbReference type="ChEBI" id="CHEBI:15378"/>
        <dbReference type="ChEBI" id="CHEBI:29999"/>
        <dbReference type="ChEBI" id="CHEBI:30616"/>
        <dbReference type="ChEBI" id="CHEBI:83421"/>
        <dbReference type="ChEBI" id="CHEBI:456216"/>
        <dbReference type="EC" id="2.7.11.1"/>
    </reaction>
</comment>
<feature type="signal peptide" evidence="14">
    <location>
        <begin position="1"/>
        <end position="19"/>
    </location>
</feature>
<evidence type="ECO:0000256" key="2">
    <source>
        <dbReference type="ARBA" id="ARBA00022475"/>
    </source>
</evidence>
<dbReference type="CDD" id="cd00028">
    <property type="entry name" value="B_lectin"/>
    <property type="match status" value="1"/>
</dbReference>
<dbReference type="SMART" id="SM00108">
    <property type="entry name" value="B_lectin"/>
    <property type="match status" value="1"/>
</dbReference>
<dbReference type="SMART" id="SM00473">
    <property type="entry name" value="PAN_AP"/>
    <property type="match status" value="1"/>
</dbReference>
<gene>
    <name evidence="18" type="ORF">MIMGU_mgv1a026131mg</name>
</gene>
<evidence type="ECO:0000313" key="18">
    <source>
        <dbReference type="EMBL" id="EYU26155.1"/>
    </source>
</evidence>
<dbReference type="InterPro" id="IPR001480">
    <property type="entry name" value="Bulb-type_lectin_dom"/>
</dbReference>
<evidence type="ECO:0000313" key="19">
    <source>
        <dbReference type="Proteomes" id="UP000030748"/>
    </source>
</evidence>
<dbReference type="Pfam" id="PF01453">
    <property type="entry name" value="B_lectin"/>
    <property type="match status" value="1"/>
</dbReference>
<evidence type="ECO:0000256" key="8">
    <source>
        <dbReference type="ARBA" id="ARBA00022840"/>
    </source>
</evidence>